<feature type="region of interest" description="Disordered" evidence="1">
    <location>
        <begin position="1"/>
        <end position="40"/>
    </location>
</feature>
<gene>
    <name evidence="2" type="ORF">RRG08_038291</name>
</gene>
<protein>
    <submittedName>
        <fullName evidence="2">Uncharacterized protein</fullName>
    </submittedName>
</protein>
<evidence type="ECO:0000256" key="1">
    <source>
        <dbReference type="SAM" id="MobiDB-lite"/>
    </source>
</evidence>
<dbReference type="EMBL" id="JAWDGP010001519">
    <property type="protein sequence ID" value="KAK3790800.1"/>
    <property type="molecule type" value="Genomic_DNA"/>
</dbReference>
<feature type="compositionally biased region" description="Polar residues" evidence="1">
    <location>
        <begin position="16"/>
        <end position="29"/>
    </location>
</feature>
<comment type="caution">
    <text evidence="2">The sequence shown here is derived from an EMBL/GenBank/DDBJ whole genome shotgun (WGS) entry which is preliminary data.</text>
</comment>
<evidence type="ECO:0000313" key="3">
    <source>
        <dbReference type="Proteomes" id="UP001283361"/>
    </source>
</evidence>
<evidence type="ECO:0000313" key="2">
    <source>
        <dbReference type="EMBL" id="KAK3790800.1"/>
    </source>
</evidence>
<keyword evidence="3" id="KW-1185">Reference proteome</keyword>
<accession>A0AAE1E252</accession>
<dbReference type="AlphaFoldDB" id="A0AAE1E252"/>
<name>A0AAE1E252_9GAST</name>
<proteinExistence type="predicted"/>
<organism evidence="2 3">
    <name type="scientific">Elysia crispata</name>
    <name type="common">lettuce slug</name>
    <dbReference type="NCBI Taxonomy" id="231223"/>
    <lineage>
        <taxon>Eukaryota</taxon>
        <taxon>Metazoa</taxon>
        <taxon>Spiralia</taxon>
        <taxon>Lophotrochozoa</taxon>
        <taxon>Mollusca</taxon>
        <taxon>Gastropoda</taxon>
        <taxon>Heterobranchia</taxon>
        <taxon>Euthyneura</taxon>
        <taxon>Panpulmonata</taxon>
        <taxon>Sacoglossa</taxon>
        <taxon>Placobranchoidea</taxon>
        <taxon>Plakobranchidae</taxon>
        <taxon>Elysia</taxon>
    </lineage>
</organism>
<sequence length="136" mass="15237">MTRHEKFEPGPVTVNCRLSDTPRPSNTEGTGLRPRGAQWEAPSGLVKYEATCRNSPQIETHPPFYYQFTPSKNHVFPCWKLIELDFTSASVSENRRKPLPGVTNVSSPCPQSRVLPISSSTLGSSHLPSRALHYFR</sequence>
<dbReference type="Proteomes" id="UP001283361">
    <property type="component" value="Unassembled WGS sequence"/>
</dbReference>
<reference evidence="2" key="1">
    <citation type="journal article" date="2023" name="G3 (Bethesda)">
        <title>A reference genome for the long-term kleptoplast-retaining sea slug Elysia crispata morphotype clarki.</title>
        <authorList>
            <person name="Eastman K.E."/>
            <person name="Pendleton A.L."/>
            <person name="Shaikh M.A."/>
            <person name="Suttiyut T."/>
            <person name="Ogas R."/>
            <person name="Tomko P."/>
            <person name="Gavelis G."/>
            <person name="Widhalm J.R."/>
            <person name="Wisecaver J.H."/>
        </authorList>
    </citation>
    <scope>NUCLEOTIDE SEQUENCE</scope>
    <source>
        <strain evidence="2">ECLA1</strain>
    </source>
</reference>